<dbReference type="Proteomes" id="UP000252733">
    <property type="component" value="Unassembled WGS sequence"/>
</dbReference>
<dbReference type="AlphaFoldDB" id="A0A368V2N5"/>
<keyword evidence="2" id="KW-1185">Reference proteome</keyword>
<sequence>MDYLKKLSPPFTSKENETYITELKNKFEFFNKYLIESDFNRILSSEDYSSISTISKSILDAIEEYLQGNSGNAYKKIENLLTTEYKHLENITYNLSNKNQLIRIRKSITNLNKRKDLFHIPFNLRQKVAKQRYSIEGLPCLYLAASSYVTWLELNKPSFNEMWVSAFRPTKQIPILDLSYTLGKLENDYKKSIQKEYTIDKLKFFPFVLATSFRVKHLNDFFHEEYIISGKLLQWVTNNTTFKGIRYLSTKLESYENLEFLWCASNFVIPPVKPKKEEVYNEILKKSFKTTEPQNCSVLIAYGNAGEVAAYHANGDKFEEFTNENLKADNSLSKNIDELIFKNYLISDFYNIDGYLRDKFTLDYI</sequence>
<proteinExistence type="predicted"/>
<comment type="caution">
    <text evidence="1">The sequence shown here is derived from an EMBL/GenBank/DDBJ whole genome shotgun (WGS) entry which is preliminary data.</text>
</comment>
<protein>
    <recommendedName>
        <fullName evidence="3">RES domain-containing protein</fullName>
    </recommendedName>
</protein>
<evidence type="ECO:0000313" key="2">
    <source>
        <dbReference type="Proteomes" id="UP000252733"/>
    </source>
</evidence>
<organism evidence="1 2">
    <name type="scientific">Marinilabilia salmonicolor</name>
    <dbReference type="NCBI Taxonomy" id="989"/>
    <lineage>
        <taxon>Bacteria</taxon>
        <taxon>Pseudomonadati</taxon>
        <taxon>Bacteroidota</taxon>
        <taxon>Bacteroidia</taxon>
        <taxon>Marinilabiliales</taxon>
        <taxon>Marinilabiliaceae</taxon>
        <taxon>Marinilabilia</taxon>
    </lineage>
</organism>
<evidence type="ECO:0000313" key="1">
    <source>
        <dbReference type="EMBL" id="RCW35329.1"/>
    </source>
</evidence>
<name>A0A368V2N5_9BACT</name>
<accession>A0A368V2N5</accession>
<dbReference type="EMBL" id="QPIZ01000010">
    <property type="protein sequence ID" value="RCW35329.1"/>
    <property type="molecule type" value="Genomic_DNA"/>
</dbReference>
<evidence type="ECO:0008006" key="3">
    <source>
        <dbReference type="Google" id="ProtNLM"/>
    </source>
</evidence>
<gene>
    <name evidence="1" type="ORF">DFO77_11096</name>
</gene>
<reference evidence="1 2" key="1">
    <citation type="submission" date="2018-07" db="EMBL/GenBank/DDBJ databases">
        <title>Freshwater and sediment microbial communities from various areas in North America, analyzing microbe dynamics in response to fracking.</title>
        <authorList>
            <person name="Lamendella R."/>
        </authorList>
    </citation>
    <scope>NUCLEOTIDE SEQUENCE [LARGE SCALE GENOMIC DNA]</scope>
    <source>
        <strain evidence="1 2">160A</strain>
    </source>
</reference>
<dbReference type="RefSeq" id="WP_114436997.1">
    <property type="nucleotide sequence ID" value="NZ_QPIZ01000010.1"/>
</dbReference>